<evidence type="ECO:0000259" key="1">
    <source>
        <dbReference type="PROSITE" id="PS50106"/>
    </source>
</evidence>
<dbReference type="InterPro" id="IPR051342">
    <property type="entry name" value="PDZ_scaffold"/>
</dbReference>
<proteinExistence type="predicted"/>
<name>A0AAD7Z6R0_DIPPU</name>
<dbReference type="EMBL" id="JASPKZ010010129">
    <property type="protein sequence ID" value="KAJ9575210.1"/>
    <property type="molecule type" value="Genomic_DNA"/>
</dbReference>
<dbReference type="Proteomes" id="UP001233999">
    <property type="component" value="Unassembled WGS sequence"/>
</dbReference>
<protein>
    <recommendedName>
        <fullName evidence="1">PDZ domain-containing protein</fullName>
    </recommendedName>
</protein>
<sequence>RCVVVQEVFAEGLVAQDGRLKPGDQLIEINGIDMTNATHHQITQTLIKLDALS</sequence>
<keyword evidence="3" id="KW-1185">Reference proteome</keyword>
<evidence type="ECO:0000313" key="2">
    <source>
        <dbReference type="EMBL" id="KAJ9575210.1"/>
    </source>
</evidence>
<dbReference type="InterPro" id="IPR036034">
    <property type="entry name" value="PDZ_sf"/>
</dbReference>
<dbReference type="PROSITE" id="PS50106">
    <property type="entry name" value="PDZ"/>
    <property type="match status" value="1"/>
</dbReference>
<dbReference type="Pfam" id="PF00595">
    <property type="entry name" value="PDZ"/>
    <property type="match status" value="1"/>
</dbReference>
<reference evidence="2" key="1">
    <citation type="journal article" date="2023" name="IScience">
        <title>Live-bearing cockroach genome reveals convergent evolutionary mechanisms linked to viviparity in insects and beyond.</title>
        <authorList>
            <person name="Fouks B."/>
            <person name="Harrison M.C."/>
            <person name="Mikhailova A.A."/>
            <person name="Marchal E."/>
            <person name="English S."/>
            <person name="Carruthers M."/>
            <person name="Jennings E.C."/>
            <person name="Chiamaka E.L."/>
            <person name="Frigard R.A."/>
            <person name="Pippel M."/>
            <person name="Attardo G.M."/>
            <person name="Benoit J.B."/>
            <person name="Bornberg-Bauer E."/>
            <person name="Tobe S.S."/>
        </authorList>
    </citation>
    <scope>NUCLEOTIDE SEQUENCE</scope>
    <source>
        <strain evidence="2">Stay&amp;Tobe</strain>
    </source>
</reference>
<dbReference type="AlphaFoldDB" id="A0AAD7Z6R0"/>
<reference evidence="2" key="2">
    <citation type="submission" date="2023-05" db="EMBL/GenBank/DDBJ databases">
        <authorList>
            <person name="Fouks B."/>
        </authorList>
    </citation>
    <scope>NUCLEOTIDE SEQUENCE</scope>
    <source>
        <strain evidence="2">Stay&amp;Tobe</strain>
        <tissue evidence="2">Testes</tissue>
    </source>
</reference>
<dbReference type="Gene3D" id="2.30.42.10">
    <property type="match status" value="1"/>
</dbReference>
<organism evidence="2 3">
    <name type="scientific">Diploptera punctata</name>
    <name type="common">Pacific beetle cockroach</name>
    <dbReference type="NCBI Taxonomy" id="6984"/>
    <lineage>
        <taxon>Eukaryota</taxon>
        <taxon>Metazoa</taxon>
        <taxon>Ecdysozoa</taxon>
        <taxon>Arthropoda</taxon>
        <taxon>Hexapoda</taxon>
        <taxon>Insecta</taxon>
        <taxon>Pterygota</taxon>
        <taxon>Neoptera</taxon>
        <taxon>Polyneoptera</taxon>
        <taxon>Dictyoptera</taxon>
        <taxon>Blattodea</taxon>
        <taxon>Blaberoidea</taxon>
        <taxon>Blaberidae</taxon>
        <taxon>Diplopterinae</taxon>
        <taxon>Diploptera</taxon>
    </lineage>
</organism>
<feature type="domain" description="PDZ" evidence="1">
    <location>
        <begin position="1"/>
        <end position="46"/>
    </location>
</feature>
<evidence type="ECO:0000313" key="3">
    <source>
        <dbReference type="Proteomes" id="UP001233999"/>
    </source>
</evidence>
<feature type="non-terminal residue" evidence="2">
    <location>
        <position position="53"/>
    </location>
</feature>
<feature type="non-terminal residue" evidence="2">
    <location>
        <position position="1"/>
    </location>
</feature>
<gene>
    <name evidence="2" type="ORF">L9F63_025839</name>
</gene>
<dbReference type="PANTHER" id="PTHR19964:SF84">
    <property type="entry name" value="LIGAND OF NUMB PROTEIN X 2-LIKE ISOFORM X1"/>
    <property type="match status" value="1"/>
</dbReference>
<comment type="caution">
    <text evidence="2">The sequence shown here is derived from an EMBL/GenBank/DDBJ whole genome shotgun (WGS) entry which is preliminary data.</text>
</comment>
<dbReference type="SUPFAM" id="SSF50156">
    <property type="entry name" value="PDZ domain-like"/>
    <property type="match status" value="1"/>
</dbReference>
<dbReference type="PANTHER" id="PTHR19964">
    <property type="entry name" value="MULTIPLE PDZ DOMAIN PROTEIN"/>
    <property type="match status" value="1"/>
</dbReference>
<dbReference type="InterPro" id="IPR001478">
    <property type="entry name" value="PDZ"/>
</dbReference>
<accession>A0AAD7Z6R0</accession>